<dbReference type="Gene3D" id="1.10.1660.10">
    <property type="match status" value="1"/>
</dbReference>
<feature type="domain" description="HTH merR-type" evidence="3">
    <location>
        <begin position="1"/>
        <end position="26"/>
    </location>
</feature>
<dbReference type="GO" id="GO:0003677">
    <property type="term" value="F:DNA binding"/>
    <property type="evidence" value="ECO:0007669"/>
    <property type="project" value="UniProtKB-KW"/>
</dbReference>
<dbReference type="Pfam" id="PF09278">
    <property type="entry name" value="MerR-DNA-bind"/>
    <property type="match status" value="1"/>
</dbReference>
<keyword evidence="2" id="KW-0804">Transcription</keyword>
<name>A0ABW2TJI4_9PSEU</name>
<evidence type="ECO:0000259" key="3">
    <source>
        <dbReference type="PROSITE" id="PS50937"/>
    </source>
</evidence>
<dbReference type="Proteomes" id="UP001596512">
    <property type="component" value="Unassembled WGS sequence"/>
</dbReference>
<keyword evidence="4" id="KW-0238">DNA-binding</keyword>
<keyword evidence="5" id="KW-1185">Reference proteome</keyword>
<protein>
    <submittedName>
        <fullName evidence="4">MerR family DNA-binding protein</fullName>
    </submittedName>
</protein>
<dbReference type="PROSITE" id="PS50937">
    <property type="entry name" value="HTH_MERR_2"/>
    <property type="match status" value="1"/>
</dbReference>
<accession>A0ABW2TJI4</accession>
<evidence type="ECO:0000256" key="2">
    <source>
        <dbReference type="ARBA" id="ARBA00023163"/>
    </source>
</evidence>
<sequence length="192" mass="21879">MRRLYQIRVLRQLGLPLEEIDAALGEPGALRELLERRLERLDDEVWRLTQLARQVRGLLDQVEPDSGELLARLGRTSMFQDALDRRQRTVLDECADALGEDGRRELDAEWPVVLSRLVEHCQAGTPVDDPGVRETIGRLKSVMQRFTGGDPELGQSVARFFQQYGDGVLRDVLPDQQVGDQLWAYVSRAYSH</sequence>
<gene>
    <name evidence="4" type="ORF">ACFQV2_08090</name>
</gene>
<keyword evidence="1" id="KW-0805">Transcription regulation</keyword>
<organism evidence="4 5">
    <name type="scientific">Actinokineospora soli</name>
    <dbReference type="NCBI Taxonomy" id="1048753"/>
    <lineage>
        <taxon>Bacteria</taxon>
        <taxon>Bacillati</taxon>
        <taxon>Actinomycetota</taxon>
        <taxon>Actinomycetes</taxon>
        <taxon>Pseudonocardiales</taxon>
        <taxon>Pseudonocardiaceae</taxon>
        <taxon>Actinokineospora</taxon>
    </lineage>
</organism>
<dbReference type="EMBL" id="JBHTEY010000004">
    <property type="protein sequence ID" value="MFC7613571.1"/>
    <property type="molecule type" value="Genomic_DNA"/>
</dbReference>
<evidence type="ECO:0000313" key="5">
    <source>
        <dbReference type="Proteomes" id="UP001596512"/>
    </source>
</evidence>
<dbReference type="SUPFAM" id="SSF46955">
    <property type="entry name" value="Putative DNA-binding domain"/>
    <property type="match status" value="1"/>
</dbReference>
<proteinExistence type="predicted"/>
<dbReference type="InterPro" id="IPR015358">
    <property type="entry name" value="Tscrpt_reg_MerR_DNA-bd"/>
</dbReference>
<dbReference type="InterPro" id="IPR009061">
    <property type="entry name" value="DNA-bd_dom_put_sf"/>
</dbReference>
<evidence type="ECO:0000256" key="1">
    <source>
        <dbReference type="ARBA" id="ARBA00023015"/>
    </source>
</evidence>
<reference evidence="5" key="1">
    <citation type="journal article" date="2019" name="Int. J. Syst. Evol. Microbiol.">
        <title>The Global Catalogue of Microorganisms (GCM) 10K type strain sequencing project: providing services to taxonomists for standard genome sequencing and annotation.</title>
        <authorList>
            <consortium name="The Broad Institute Genomics Platform"/>
            <consortium name="The Broad Institute Genome Sequencing Center for Infectious Disease"/>
            <person name="Wu L."/>
            <person name="Ma J."/>
        </authorList>
    </citation>
    <scope>NUCLEOTIDE SEQUENCE [LARGE SCALE GENOMIC DNA]</scope>
    <source>
        <strain evidence="5">JCM 17695</strain>
    </source>
</reference>
<comment type="caution">
    <text evidence="4">The sequence shown here is derived from an EMBL/GenBank/DDBJ whole genome shotgun (WGS) entry which is preliminary data.</text>
</comment>
<evidence type="ECO:0000313" key="4">
    <source>
        <dbReference type="EMBL" id="MFC7613571.1"/>
    </source>
</evidence>
<dbReference type="InterPro" id="IPR000551">
    <property type="entry name" value="MerR-type_HTH_dom"/>
</dbReference>